<evidence type="ECO:0008006" key="3">
    <source>
        <dbReference type="Google" id="ProtNLM"/>
    </source>
</evidence>
<dbReference type="EMBL" id="JAETXL010000003">
    <property type="protein sequence ID" value="MBL6276078.1"/>
    <property type="molecule type" value="Genomic_DNA"/>
</dbReference>
<reference evidence="1 2" key="1">
    <citation type="submission" date="2021-01" db="EMBL/GenBank/DDBJ databases">
        <title>Genome sequencing of Micromonospora fiedleri MG-37.</title>
        <authorList>
            <person name="Moreland P.E.J."/>
            <person name="Stach J.E.M."/>
        </authorList>
    </citation>
    <scope>NUCLEOTIDE SEQUENCE [LARGE SCALE GENOMIC DNA]</scope>
    <source>
        <strain evidence="1 2">MG-37</strain>
    </source>
</reference>
<name>A0ABS1UIC9_9ACTN</name>
<evidence type="ECO:0000313" key="1">
    <source>
        <dbReference type="EMBL" id="MBL6276078.1"/>
    </source>
</evidence>
<dbReference type="Gene3D" id="3.90.1570.30">
    <property type="match status" value="1"/>
</dbReference>
<organism evidence="1 2">
    <name type="scientific">Micromonospora fiedleri</name>
    <dbReference type="NCBI Taxonomy" id="1157498"/>
    <lineage>
        <taxon>Bacteria</taxon>
        <taxon>Bacillati</taxon>
        <taxon>Actinomycetota</taxon>
        <taxon>Actinomycetes</taxon>
        <taxon>Micromonosporales</taxon>
        <taxon>Micromonosporaceae</taxon>
        <taxon>Micromonospora</taxon>
    </lineage>
</organism>
<proteinExistence type="predicted"/>
<dbReference type="RefSeq" id="WP_203220949.1">
    <property type="nucleotide sequence ID" value="NZ_JAETXL010000003.1"/>
</dbReference>
<sequence>MNELDGAIKQCVERVERFRRQPQRVIGEMDTRVALIEPIIGALGWDLYDLDQVRREYRRRGVDNPVDYALLLLRTPRLFIEAKGLGENLDDPRWANQTIGYATMAGVEWVALTDGAE</sequence>
<keyword evidence="2" id="KW-1185">Reference proteome</keyword>
<protein>
    <recommendedName>
        <fullName evidence="3">Type I restriction enzyme R protein N terminus (HSDR_N)</fullName>
    </recommendedName>
</protein>
<evidence type="ECO:0000313" key="2">
    <source>
        <dbReference type="Proteomes" id="UP000661193"/>
    </source>
</evidence>
<comment type="caution">
    <text evidence="1">The sequence shown here is derived from an EMBL/GenBank/DDBJ whole genome shotgun (WGS) entry which is preliminary data.</text>
</comment>
<dbReference type="Proteomes" id="UP000661193">
    <property type="component" value="Unassembled WGS sequence"/>
</dbReference>
<accession>A0ABS1UIC9</accession>
<gene>
    <name evidence="1" type="ORF">JMF97_07885</name>
</gene>